<evidence type="ECO:0000256" key="1">
    <source>
        <dbReference type="SAM" id="MobiDB-lite"/>
    </source>
</evidence>
<comment type="caution">
    <text evidence="3">The sequence shown here is derived from an EMBL/GenBank/DDBJ whole genome shotgun (WGS) entry which is preliminary data.</text>
</comment>
<dbReference type="InterPro" id="IPR052894">
    <property type="entry name" value="AsmA-related"/>
</dbReference>
<feature type="transmembrane region" description="Helical" evidence="2">
    <location>
        <begin position="222"/>
        <end position="248"/>
    </location>
</feature>
<accession>A0A935Q260</accession>
<dbReference type="Proteomes" id="UP000697998">
    <property type="component" value="Unassembled WGS sequence"/>
</dbReference>
<dbReference type="AlphaFoldDB" id="A0A935Q260"/>
<dbReference type="GO" id="GO:0090313">
    <property type="term" value="P:regulation of protein targeting to membrane"/>
    <property type="evidence" value="ECO:0007669"/>
    <property type="project" value="TreeGrafter"/>
</dbReference>
<evidence type="ECO:0000313" key="4">
    <source>
        <dbReference type="Proteomes" id="UP000697998"/>
    </source>
</evidence>
<keyword evidence="2" id="KW-0472">Membrane</keyword>
<feature type="compositionally biased region" description="Low complexity" evidence="1">
    <location>
        <begin position="110"/>
        <end position="120"/>
    </location>
</feature>
<proteinExistence type="predicted"/>
<name>A0A935Q260_9PROT</name>
<dbReference type="GO" id="GO:0005886">
    <property type="term" value="C:plasma membrane"/>
    <property type="evidence" value="ECO:0007669"/>
    <property type="project" value="TreeGrafter"/>
</dbReference>
<gene>
    <name evidence="3" type="ORF">IPJ27_19130</name>
</gene>
<sequence>MDPDLIDPNLVFARTAAGEEAMLQRTRVVQRNVRMVLILVDGNATVTELCNKTGNAEITQNALLELENDGFIERRVEKDSVWRHGRKAANGKNTAILEPVSEFSTFGNKAESAPAASPSSRSQVTRIIPFPGNRQGTPSLTPSTLTTSTLTPTTLTPAPTATASDYGTVFLPKAAPESSAVLPADTLPQKPSLLEHLQALTRRVPAEDLAKRKFRRRGGQRLHLHWSMGLMLGLLLVAAMLALVVLFFPYARYLPEVEEALAQSTGRSAKVGAMSVSVYPKPGLLLDNVRFADQADSDAILIPALRLQPVIGTLLSPRIVFREAELRSITLSARTVATLSRILQSAARQSATAGVLQVSVVKAELSFAGLRIGEMNGDFELSGERLLEAISLRSADGKLSAQLRPTASGVAVQLEGLGWRPAQDSPYVFDSLELKGEISGPDFVINSVESRVFDGLVRGTAVLRGSGHPAMAGEISFERINVAKLGEAWGVGRQFEGEAAGKLKFSASSDSWSAMLPALQATGGFTIHRGSLGGIDLPEAVRRVSATPLTLGGRTRFEELSGAISVTPGASRFSRLVLNAGLMQSSGQIEVSHDRQLRGRMDVQMRGRADHTAMPIVISGPLKSPLTQTAGR</sequence>
<protein>
    <recommendedName>
        <fullName evidence="5">AsmA-like C-terminal domain-containing protein</fullName>
    </recommendedName>
</protein>
<evidence type="ECO:0008006" key="5">
    <source>
        <dbReference type="Google" id="ProtNLM"/>
    </source>
</evidence>
<keyword evidence="2" id="KW-1133">Transmembrane helix</keyword>
<dbReference type="PANTHER" id="PTHR30441">
    <property type="entry name" value="DUF748 DOMAIN-CONTAINING PROTEIN"/>
    <property type="match status" value="1"/>
</dbReference>
<feature type="compositionally biased region" description="Low complexity" evidence="1">
    <location>
        <begin position="137"/>
        <end position="161"/>
    </location>
</feature>
<reference evidence="3 4" key="1">
    <citation type="submission" date="2020-10" db="EMBL/GenBank/DDBJ databases">
        <title>Connecting structure to function with the recovery of over 1000 high-quality activated sludge metagenome-assembled genomes encoding full-length rRNA genes using long-read sequencing.</title>
        <authorList>
            <person name="Singleton C.M."/>
            <person name="Petriglieri F."/>
            <person name="Kristensen J.M."/>
            <person name="Kirkegaard R.H."/>
            <person name="Michaelsen T.Y."/>
            <person name="Andersen M.H."/>
            <person name="Karst S.M."/>
            <person name="Dueholm M.S."/>
            <person name="Nielsen P.H."/>
            <person name="Albertsen M."/>
        </authorList>
    </citation>
    <scope>NUCLEOTIDE SEQUENCE [LARGE SCALE GENOMIC DNA]</scope>
    <source>
        <strain evidence="3">EsbW_18-Q3-R4-48_BATAC.285</strain>
    </source>
</reference>
<feature type="region of interest" description="Disordered" evidence="1">
    <location>
        <begin position="109"/>
        <end position="161"/>
    </location>
</feature>
<dbReference type="EMBL" id="JADJMH010000022">
    <property type="protein sequence ID" value="MBK7676699.1"/>
    <property type="molecule type" value="Genomic_DNA"/>
</dbReference>
<evidence type="ECO:0000256" key="2">
    <source>
        <dbReference type="SAM" id="Phobius"/>
    </source>
</evidence>
<organism evidence="3 4">
    <name type="scientific">Candidatus Accumulibacter proximus</name>
    <dbReference type="NCBI Taxonomy" id="2954385"/>
    <lineage>
        <taxon>Bacteria</taxon>
        <taxon>Pseudomonadati</taxon>
        <taxon>Pseudomonadota</taxon>
        <taxon>Betaproteobacteria</taxon>
        <taxon>Candidatus Accumulibacter</taxon>
    </lineage>
</organism>
<keyword evidence="2" id="KW-0812">Transmembrane</keyword>
<dbReference type="PANTHER" id="PTHR30441:SF8">
    <property type="entry name" value="DUF748 DOMAIN-CONTAINING PROTEIN"/>
    <property type="match status" value="1"/>
</dbReference>
<evidence type="ECO:0000313" key="3">
    <source>
        <dbReference type="EMBL" id="MBK7676699.1"/>
    </source>
</evidence>